<protein>
    <submittedName>
        <fullName evidence="2">Uncharacterized protein</fullName>
    </submittedName>
</protein>
<sequence length="51" mass="5851">MEQILENIRTECEKILREIEKGEQIVKFPTPTAEDYADEVVGVGDEKEVVE</sequence>
<name>A0A6M3Y525_9ZZZZ</name>
<dbReference type="AlphaFoldDB" id="A0A6M3Y525"/>
<dbReference type="EMBL" id="MT145195">
    <property type="protein sequence ID" value="QJI05173.1"/>
    <property type="molecule type" value="Genomic_DNA"/>
</dbReference>
<accession>A0A6M3Y525</accession>
<proteinExistence type="predicted"/>
<evidence type="ECO:0000313" key="1">
    <source>
        <dbReference type="EMBL" id="QJA65389.1"/>
    </source>
</evidence>
<evidence type="ECO:0000313" key="2">
    <source>
        <dbReference type="EMBL" id="QJI05173.1"/>
    </source>
</evidence>
<gene>
    <name evidence="2" type="ORF">MM415A00136_0055</name>
    <name evidence="1" type="ORF">MM415B00397_0001</name>
</gene>
<reference evidence="2" key="1">
    <citation type="submission" date="2020-03" db="EMBL/GenBank/DDBJ databases">
        <title>The deep terrestrial virosphere.</title>
        <authorList>
            <person name="Holmfeldt K."/>
            <person name="Nilsson E."/>
            <person name="Simone D."/>
            <person name="Lopez-Fernandez M."/>
            <person name="Wu X."/>
            <person name="de Brujin I."/>
            <person name="Lundin D."/>
            <person name="Andersson A."/>
            <person name="Bertilsson S."/>
            <person name="Dopson M."/>
        </authorList>
    </citation>
    <scope>NUCLEOTIDE SEQUENCE</scope>
    <source>
        <strain evidence="2">MM415A00136</strain>
        <strain evidence="1">MM415B00397</strain>
    </source>
</reference>
<organism evidence="2">
    <name type="scientific">viral metagenome</name>
    <dbReference type="NCBI Taxonomy" id="1070528"/>
    <lineage>
        <taxon>unclassified sequences</taxon>
        <taxon>metagenomes</taxon>
        <taxon>organismal metagenomes</taxon>
    </lineage>
</organism>
<dbReference type="EMBL" id="MT141538">
    <property type="protein sequence ID" value="QJA65389.1"/>
    <property type="molecule type" value="Genomic_DNA"/>
</dbReference>